<evidence type="ECO:0000256" key="4">
    <source>
        <dbReference type="ARBA" id="ARBA00023239"/>
    </source>
</evidence>
<keyword evidence="5 9" id="KW-0627">Porphyrin biosynthesis</keyword>
<dbReference type="GO" id="GO:0004852">
    <property type="term" value="F:uroporphyrinogen-III synthase activity"/>
    <property type="evidence" value="ECO:0007669"/>
    <property type="project" value="UniProtKB-UniRule"/>
</dbReference>
<accession>A0A2U2MWZ0</accession>
<evidence type="ECO:0000256" key="6">
    <source>
        <dbReference type="ARBA" id="ARBA00037589"/>
    </source>
</evidence>
<dbReference type="InterPro" id="IPR003754">
    <property type="entry name" value="4pyrrol_synth_uPrphyn_synth"/>
</dbReference>
<evidence type="ECO:0000256" key="8">
    <source>
        <dbReference type="ARBA" id="ARBA00048617"/>
    </source>
</evidence>
<proteinExistence type="inferred from homology"/>
<organism evidence="11 12">
    <name type="scientific">Sediminicurvatus halobius</name>
    <dbReference type="NCBI Taxonomy" id="2182432"/>
    <lineage>
        <taxon>Bacteria</taxon>
        <taxon>Pseudomonadati</taxon>
        <taxon>Pseudomonadota</taxon>
        <taxon>Gammaproteobacteria</taxon>
        <taxon>Chromatiales</taxon>
        <taxon>Ectothiorhodospiraceae</taxon>
        <taxon>Sediminicurvatus</taxon>
    </lineage>
</organism>
<evidence type="ECO:0000313" key="12">
    <source>
        <dbReference type="Proteomes" id="UP000245474"/>
    </source>
</evidence>
<evidence type="ECO:0000256" key="3">
    <source>
        <dbReference type="ARBA" id="ARBA00013109"/>
    </source>
</evidence>
<evidence type="ECO:0000256" key="5">
    <source>
        <dbReference type="ARBA" id="ARBA00023244"/>
    </source>
</evidence>
<dbReference type="InterPro" id="IPR036108">
    <property type="entry name" value="4pyrrol_syn_uPrphyn_synt_sf"/>
</dbReference>
<dbReference type="EC" id="4.2.1.75" evidence="3 9"/>
<protein>
    <recommendedName>
        <fullName evidence="7 9">Uroporphyrinogen-III synthase</fullName>
        <ecNumber evidence="3 9">4.2.1.75</ecNumber>
    </recommendedName>
</protein>
<evidence type="ECO:0000256" key="7">
    <source>
        <dbReference type="ARBA" id="ARBA00040167"/>
    </source>
</evidence>
<dbReference type="RefSeq" id="WP_109679981.1">
    <property type="nucleotide sequence ID" value="NZ_CP086615.1"/>
</dbReference>
<dbReference type="PANTHER" id="PTHR38042:SF1">
    <property type="entry name" value="UROPORPHYRINOGEN-III SYNTHASE, CHLOROPLASTIC"/>
    <property type="match status" value="1"/>
</dbReference>
<evidence type="ECO:0000259" key="10">
    <source>
        <dbReference type="Pfam" id="PF02602"/>
    </source>
</evidence>
<dbReference type="Proteomes" id="UP000245474">
    <property type="component" value="Unassembled WGS sequence"/>
</dbReference>
<dbReference type="EMBL" id="QFFI01000037">
    <property type="protein sequence ID" value="PWG61370.1"/>
    <property type="molecule type" value="Genomic_DNA"/>
</dbReference>
<dbReference type="UniPathway" id="UPA00251">
    <property type="reaction ID" value="UER00320"/>
</dbReference>
<dbReference type="Pfam" id="PF02602">
    <property type="entry name" value="HEM4"/>
    <property type="match status" value="1"/>
</dbReference>
<dbReference type="PANTHER" id="PTHR38042">
    <property type="entry name" value="UROPORPHYRINOGEN-III SYNTHASE, CHLOROPLASTIC"/>
    <property type="match status" value="1"/>
</dbReference>
<gene>
    <name evidence="11" type="ORF">DEM34_16770</name>
</gene>
<dbReference type="Gene3D" id="3.40.50.10090">
    <property type="match status" value="2"/>
</dbReference>
<name>A0A2U2MWZ0_9GAMM</name>
<keyword evidence="12" id="KW-1185">Reference proteome</keyword>
<feature type="domain" description="Tetrapyrrole biosynthesis uroporphyrinogen III synthase" evidence="10">
    <location>
        <begin position="12"/>
        <end position="237"/>
    </location>
</feature>
<dbReference type="InterPro" id="IPR039793">
    <property type="entry name" value="UROS/Hem4"/>
</dbReference>
<comment type="catalytic activity">
    <reaction evidence="8 9">
        <text>hydroxymethylbilane = uroporphyrinogen III + H2O</text>
        <dbReference type="Rhea" id="RHEA:18965"/>
        <dbReference type="ChEBI" id="CHEBI:15377"/>
        <dbReference type="ChEBI" id="CHEBI:57308"/>
        <dbReference type="ChEBI" id="CHEBI:57845"/>
        <dbReference type="EC" id="4.2.1.75"/>
    </reaction>
</comment>
<keyword evidence="4 9" id="KW-0456">Lyase</keyword>
<comment type="similarity">
    <text evidence="2 9">Belongs to the uroporphyrinogen-III synthase family.</text>
</comment>
<comment type="caution">
    <text evidence="11">The sequence shown here is derived from an EMBL/GenBank/DDBJ whole genome shotgun (WGS) entry which is preliminary data.</text>
</comment>
<dbReference type="OrthoDB" id="9787650at2"/>
<evidence type="ECO:0000256" key="1">
    <source>
        <dbReference type="ARBA" id="ARBA00004772"/>
    </source>
</evidence>
<comment type="function">
    <text evidence="6 9">Catalyzes cyclization of the linear tetrapyrrole, hydroxymethylbilane, to the macrocyclic uroporphyrinogen III.</text>
</comment>
<evidence type="ECO:0000256" key="9">
    <source>
        <dbReference type="RuleBase" id="RU366031"/>
    </source>
</evidence>
<sequence>MITRPQPYCGPLASALESAGADVFTAPMIRLLPPADTATLDAVTKKVEAYHLLLFSSPAAAAAGIAYLHARGPLPARLLIGAIGPGTAAMVNRWGYEVDVCGSTPFDSEAFLSSFPSVDLEEWNIAIFRAQSGRNVLANALRERGARVTFVQVYRRDGPSQANQARARSALRAGVDVILISSSEGFHNLLRALTPHDRSIIRRTLVLAGHHRIGTAVRNAGVPRVLITDDPTDATMVDAMLKWSASRKGLILNCER</sequence>
<dbReference type="CDD" id="cd06578">
    <property type="entry name" value="HemD"/>
    <property type="match status" value="1"/>
</dbReference>
<dbReference type="GO" id="GO:0006780">
    <property type="term" value="P:uroporphyrinogen III biosynthetic process"/>
    <property type="evidence" value="ECO:0007669"/>
    <property type="project" value="UniProtKB-UniRule"/>
</dbReference>
<dbReference type="AlphaFoldDB" id="A0A2U2MWZ0"/>
<reference evidence="11 12" key="1">
    <citation type="submission" date="2018-05" db="EMBL/GenBank/DDBJ databases">
        <title>Spiribacter halobius sp. nov., a moderately halophilic bacterium isolated from marine solar saltern.</title>
        <authorList>
            <person name="Zheng W.-S."/>
            <person name="Lu D.-C."/>
            <person name="Du Z.-J."/>
        </authorList>
    </citation>
    <scope>NUCLEOTIDE SEQUENCE [LARGE SCALE GENOMIC DNA]</scope>
    <source>
        <strain evidence="11 12">E85</strain>
    </source>
</reference>
<dbReference type="SUPFAM" id="SSF69618">
    <property type="entry name" value="HemD-like"/>
    <property type="match status" value="1"/>
</dbReference>
<dbReference type="GO" id="GO:0006782">
    <property type="term" value="P:protoporphyrinogen IX biosynthetic process"/>
    <property type="evidence" value="ECO:0007669"/>
    <property type="project" value="UniProtKB-UniRule"/>
</dbReference>
<evidence type="ECO:0000256" key="2">
    <source>
        <dbReference type="ARBA" id="ARBA00008133"/>
    </source>
</evidence>
<comment type="pathway">
    <text evidence="1 9">Porphyrin-containing compound metabolism; protoporphyrin-IX biosynthesis; coproporphyrinogen-III from 5-aminolevulinate: step 3/4.</text>
</comment>
<evidence type="ECO:0000313" key="11">
    <source>
        <dbReference type="EMBL" id="PWG61370.1"/>
    </source>
</evidence>